<dbReference type="STRING" id="69771.A0A1V6PKZ7"/>
<keyword evidence="1" id="KW-0175">Coiled coil</keyword>
<organism evidence="3 4">
    <name type="scientific">Penicillium decumbens</name>
    <dbReference type="NCBI Taxonomy" id="69771"/>
    <lineage>
        <taxon>Eukaryota</taxon>
        <taxon>Fungi</taxon>
        <taxon>Dikarya</taxon>
        <taxon>Ascomycota</taxon>
        <taxon>Pezizomycotina</taxon>
        <taxon>Eurotiomycetes</taxon>
        <taxon>Eurotiomycetidae</taxon>
        <taxon>Eurotiales</taxon>
        <taxon>Aspergillaceae</taxon>
        <taxon>Penicillium</taxon>
    </lineage>
</organism>
<protein>
    <submittedName>
        <fullName evidence="3">Uncharacterized protein</fullName>
    </submittedName>
</protein>
<gene>
    <name evidence="3" type="ORF">PENDEC_c003G01795</name>
</gene>
<feature type="compositionally biased region" description="Low complexity" evidence="2">
    <location>
        <begin position="66"/>
        <end position="75"/>
    </location>
</feature>
<feature type="compositionally biased region" description="Polar residues" evidence="2">
    <location>
        <begin position="76"/>
        <end position="98"/>
    </location>
</feature>
<keyword evidence="4" id="KW-1185">Reference proteome</keyword>
<feature type="region of interest" description="Disordered" evidence="2">
    <location>
        <begin position="200"/>
        <end position="222"/>
    </location>
</feature>
<feature type="coiled-coil region" evidence="1">
    <location>
        <begin position="398"/>
        <end position="487"/>
    </location>
</feature>
<sequence>MDSTPGSFLDEDRYRTEVLHLASSEAEQARAQQLSDEARQLGLKVPETVPSTPVTASIASGMLDPSSPVLSSGSSTNRNSVYDGSITPSHEPSSPLPLNQVVSSLSDVTLASRRLNPGSARSFASLSTRPTSFCSSETRTLPNGYANGYANGYESRNDGLAPNPAANPNRMSVLSVGSADKKEKPRSSFRNVIGRISFRKKRPPNVIPPPIPPPNNAPIVSKGKTGVDRVYLEIKRQPPPDHDVYERPATAAPALSRLRIPIYDKQAMQRSLDDPELSDMVERHRMERDRHVAFQDAALSNLRRRHQSAVSELQTENERLEEEKEEMNAAAASRIEGRQLAVEVEQQREFDRAKTNSRTRLKHMEGYFRNASPPPSSADSAQRSSESFSGSDTTPPARRITRQQKEQLEQQYHDYEALDALHEARIKVLRDRQELKLQEAIARMERELEDLIKQHAKNVEALQTEHRNEEARVLQALDAKKNELRDRWHLEESILRRQLETRNNQLYGPLPPLTFSESSTETEEPTISTAESSSLGAGNTK</sequence>
<feature type="region of interest" description="Disordered" evidence="2">
    <location>
        <begin position="503"/>
        <end position="541"/>
    </location>
</feature>
<accession>A0A1V6PKZ7</accession>
<name>A0A1V6PKZ7_PENDC</name>
<dbReference type="AlphaFoldDB" id="A0A1V6PKZ7"/>
<feature type="compositionally biased region" description="Pro residues" evidence="2">
    <location>
        <begin position="205"/>
        <end position="216"/>
    </location>
</feature>
<feature type="coiled-coil region" evidence="1">
    <location>
        <begin position="299"/>
        <end position="333"/>
    </location>
</feature>
<comment type="caution">
    <text evidence="3">The sequence shown here is derived from an EMBL/GenBank/DDBJ whole genome shotgun (WGS) entry which is preliminary data.</text>
</comment>
<proteinExistence type="predicted"/>
<evidence type="ECO:0000256" key="1">
    <source>
        <dbReference type="SAM" id="Coils"/>
    </source>
</evidence>
<dbReference type="OMA" id="HYETRDS"/>
<feature type="region of interest" description="Disordered" evidence="2">
    <location>
        <begin position="55"/>
        <end position="98"/>
    </location>
</feature>
<feature type="region of interest" description="Disordered" evidence="2">
    <location>
        <begin position="346"/>
        <end position="398"/>
    </location>
</feature>
<dbReference type="EMBL" id="MDYL01000003">
    <property type="protein sequence ID" value="OQD77196.1"/>
    <property type="molecule type" value="Genomic_DNA"/>
</dbReference>
<feature type="compositionally biased region" description="Low complexity" evidence="2">
    <location>
        <begin position="377"/>
        <end position="389"/>
    </location>
</feature>
<reference evidence="4" key="1">
    <citation type="journal article" date="2017" name="Nat. Microbiol.">
        <title>Global analysis of biosynthetic gene clusters reveals vast potential of secondary metabolite production in Penicillium species.</title>
        <authorList>
            <person name="Nielsen J.C."/>
            <person name="Grijseels S."/>
            <person name="Prigent S."/>
            <person name="Ji B."/>
            <person name="Dainat J."/>
            <person name="Nielsen K.F."/>
            <person name="Frisvad J.C."/>
            <person name="Workman M."/>
            <person name="Nielsen J."/>
        </authorList>
    </citation>
    <scope>NUCLEOTIDE SEQUENCE [LARGE SCALE GENOMIC DNA]</scope>
    <source>
        <strain evidence="4">IBT 11843</strain>
    </source>
</reference>
<evidence type="ECO:0000313" key="4">
    <source>
        <dbReference type="Proteomes" id="UP000191522"/>
    </source>
</evidence>
<feature type="compositionally biased region" description="Low complexity" evidence="2">
    <location>
        <begin position="514"/>
        <end position="534"/>
    </location>
</feature>
<evidence type="ECO:0000256" key="2">
    <source>
        <dbReference type="SAM" id="MobiDB-lite"/>
    </source>
</evidence>
<dbReference type="OrthoDB" id="9977870at2759"/>
<dbReference type="Proteomes" id="UP000191522">
    <property type="component" value="Unassembled WGS sequence"/>
</dbReference>
<evidence type="ECO:0000313" key="3">
    <source>
        <dbReference type="EMBL" id="OQD77196.1"/>
    </source>
</evidence>